<accession>A0A8I2ZFE5</accession>
<proteinExistence type="predicted"/>
<name>A0A8I2ZFE5_VERLO</name>
<dbReference type="EMBL" id="JAEMWZ010000264">
    <property type="protein sequence ID" value="KAG7128547.1"/>
    <property type="molecule type" value="Genomic_DNA"/>
</dbReference>
<dbReference type="Proteomes" id="UP000689129">
    <property type="component" value="Unassembled WGS sequence"/>
</dbReference>
<organism evidence="2 3">
    <name type="scientific">Verticillium longisporum</name>
    <name type="common">Verticillium dahliae var. longisporum</name>
    <dbReference type="NCBI Taxonomy" id="100787"/>
    <lineage>
        <taxon>Eukaryota</taxon>
        <taxon>Fungi</taxon>
        <taxon>Dikarya</taxon>
        <taxon>Ascomycota</taxon>
        <taxon>Pezizomycotina</taxon>
        <taxon>Sordariomycetes</taxon>
        <taxon>Hypocreomycetidae</taxon>
        <taxon>Glomerellales</taxon>
        <taxon>Plectosphaerellaceae</taxon>
        <taxon>Verticillium</taxon>
    </lineage>
</organism>
<evidence type="ECO:0000256" key="1">
    <source>
        <dbReference type="SAM" id="MobiDB-lite"/>
    </source>
</evidence>
<sequence length="87" mass="9457">MLRVHHVVASESTAIRQPSSWCLDPWSLPNGSSLVSEPECETAQDESSSRDSSSTGSSERRAKAFFGIQGQTWLGSNRLAFVFAIAI</sequence>
<evidence type="ECO:0000313" key="3">
    <source>
        <dbReference type="Proteomes" id="UP000689129"/>
    </source>
</evidence>
<evidence type="ECO:0000313" key="2">
    <source>
        <dbReference type="EMBL" id="KAG7128547.1"/>
    </source>
</evidence>
<protein>
    <submittedName>
        <fullName evidence="2">Uncharacterized protein</fullName>
    </submittedName>
</protein>
<dbReference type="AlphaFoldDB" id="A0A8I2ZFE5"/>
<comment type="caution">
    <text evidence="2">The sequence shown here is derived from an EMBL/GenBank/DDBJ whole genome shotgun (WGS) entry which is preliminary data.</text>
</comment>
<reference evidence="2" key="1">
    <citation type="journal article" date="2021" name="Mol. Plant Pathol.">
        <title>A 20-kb lineage-specific genomic region tames virulence in pathogenic amphidiploid Verticillium longisporum.</title>
        <authorList>
            <person name="Harting R."/>
            <person name="Starke J."/>
            <person name="Kusch H."/>
            <person name="Poggeler S."/>
            <person name="Maurus I."/>
            <person name="Schluter R."/>
            <person name="Landesfeind M."/>
            <person name="Bulla I."/>
            <person name="Nowrousian M."/>
            <person name="de Jonge R."/>
            <person name="Stahlhut G."/>
            <person name="Hoff K.J."/>
            <person name="Asshauer K.P."/>
            <person name="Thurmer A."/>
            <person name="Stanke M."/>
            <person name="Daniel R."/>
            <person name="Morgenstern B."/>
            <person name="Thomma B.P.H.J."/>
            <person name="Kronstad J.W."/>
            <person name="Braus-Stromeyer S.A."/>
            <person name="Braus G.H."/>
        </authorList>
    </citation>
    <scope>NUCLEOTIDE SEQUENCE</scope>
    <source>
        <strain evidence="2">Vl32</strain>
    </source>
</reference>
<feature type="region of interest" description="Disordered" evidence="1">
    <location>
        <begin position="33"/>
        <end position="58"/>
    </location>
</feature>
<gene>
    <name evidence="2" type="ORF">HYQ45_011892</name>
</gene>